<accession>T1D0E8</accession>
<evidence type="ECO:0000313" key="2">
    <source>
        <dbReference type="EMBL" id="EQD75019.1"/>
    </source>
</evidence>
<name>T1D0E8_9ZZZZ</name>
<dbReference type="PANTHER" id="PTHR34700:SF4">
    <property type="entry name" value="PHAGE-LIKE ELEMENT PBSX PROTEIN XKDP"/>
    <property type="match status" value="1"/>
</dbReference>
<dbReference type="CDD" id="cd00118">
    <property type="entry name" value="LysM"/>
    <property type="match status" value="1"/>
</dbReference>
<dbReference type="InterPro" id="IPR036779">
    <property type="entry name" value="LysM_dom_sf"/>
</dbReference>
<dbReference type="InterPro" id="IPR018392">
    <property type="entry name" value="LysM"/>
</dbReference>
<dbReference type="AlphaFoldDB" id="T1D0E8"/>
<dbReference type="PROSITE" id="PS51782">
    <property type="entry name" value="LYSM"/>
    <property type="match status" value="1"/>
</dbReference>
<dbReference type="EMBL" id="AUZY01001388">
    <property type="protein sequence ID" value="EQD75019.1"/>
    <property type="molecule type" value="Genomic_DNA"/>
</dbReference>
<dbReference type="PROSITE" id="PS51257">
    <property type="entry name" value="PROKAR_LIPOPROTEIN"/>
    <property type="match status" value="1"/>
</dbReference>
<reference evidence="2" key="1">
    <citation type="submission" date="2013-08" db="EMBL/GenBank/DDBJ databases">
        <authorList>
            <person name="Mendez C."/>
            <person name="Richter M."/>
            <person name="Ferrer M."/>
            <person name="Sanchez J."/>
        </authorList>
    </citation>
    <scope>NUCLEOTIDE SEQUENCE</scope>
</reference>
<evidence type="ECO:0000259" key="1">
    <source>
        <dbReference type="PROSITE" id="PS51782"/>
    </source>
</evidence>
<gene>
    <name evidence="2" type="ORF">B1B_02344</name>
</gene>
<dbReference type="Pfam" id="PF01476">
    <property type="entry name" value="LysM"/>
    <property type="match status" value="1"/>
</dbReference>
<sequence>MIKKVYKVTPLIVALALLGACATVKKAPPPPPPKKPSAATLQAIRDAKTAIAKAEQVGCNVTSEQAEVSQAEAQAKIPNNQKAQSLADSARTAADQCANRYWLRKARADLAKIRQYTNLNSSERASLRTGRSDINSGKGKAAYDVLSALLSELQAARTTYTVVRGDNLWNIAGKHSVYRDPFEWPLIYRSNASKIHDPDLIYPNEELRIILNPVKSAVRSAKHYAKTRGPWQHGQALSKDHAWLASQQGSKI</sequence>
<reference evidence="2" key="2">
    <citation type="journal article" date="2014" name="ISME J.">
        <title>Microbial stratification in low pH oxic and suboxic macroscopic growths along an acid mine drainage.</title>
        <authorList>
            <person name="Mendez-Garcia C."/>
            <person name="Mesa V."/>
            <person name="Sprenger R.R."/>
            <person name="Richter M."/>
            <person name="Diez M.S."/>
            <person name="Solano J."/>
            <person name="Bargiela R."/>
            <person name="Golyshina O.V."/>
            <person name="Manteca A."/>
            <person name="Ramos J.L."/>
            <person name="Gallego J.R."/>
            <person name="Llorente I."/>
            <person name="Martins Dos Santos V.A."/>
            <person name="Jensen O.N."/>
            <person name="Pelaez A.I."/>
            <person name="Sanchez J."/>
            <person name="Ferrer M."/>
        </authorList>
    </citation>
    <scope>NUCLEOTIDE SEQUENCE</scope>
</reference>
<feature type="domain" description="LysM" evidence="1">
    <location>
        <begin position="158"/>
        <end position="209"/>
    </location>
</feature>
<dbReference type="Gene3D" id="3.10.350.10">
    <property type="entry name" value="LysM domain"/>
    <property type="match status" value="1"/>
</dbReference>
<organism evidence="2">
    <name type="scientific">mine drainage metagenome</name>
    <dbReference type="NCBI Taxonomy" id="410659"/>
    <lineage>
        <taxon>unclassified sequences</taxon>
        <taxon>metagenomes</taxon>
        <taxon>ecological metagenomes</taxon>
    </lineage>
</organism>
<protein>
    <recommendedName>
        <fullName evidence="1">LysM domain-containing protein</fullName>
    </recommendedName>
</protein>
<dbReference type="SUPFAM" id="SSF54106">
    <property type="entry name" value="LysM domain"/>
    <property type="match status" value="1"/>
</dbReference>
<dbReference type="PANTHER" id="PTHR34700">
    <property type="entry name" value="POTASSIUM BINDING PROTEIN KBP"/>
    <property type="match status" value="1"/>
</dbReference>
<comment type="caution">
    <text evidence="2">The sequence shown here is derived from an EMBL/GenBank/DDBJ whole genome shotgun (WGS) entry which is preliminary data.</text>
</comment>
<dbReference type="InterPro" id="IPR052196">
    <property type="entry name" value="Bact_Kbp"/>
</dbReference>
<proteinExistence type="predicted"/>